<keyword evidence="1" id="KW-0732">Signal</keyword>
<dbReference type="Proteomes" id="UP000887575">
    <property type="component" value="Unassembled WGS sequence"/>
</dbReference>
<dbReference type="InterPro" id="IPR014756">
    <property type="entry name" value="Ig_E-set"/>
</dbReference>
<accession>A0AAF3E9R9</accession>
<feature type="domain" description="MD-2-related lipid-recognition" evidence="2">
    <location>
        <begin position="32"/>
        <end position="170"/>
    </location>
</feature>
<dbReference type="SUPFAM" id="SSF81296">
    <property type="entry name" value="E set domains"/>
    <property type="match status" value="1"/>
</dbReference>
<dbReference type="InterPro" id="IPR003172">
    <property type="entry name" value="ML_dom"/>
</dbReference>
<dbReference type="Pfam" id="PF02221">
    <property type="entry name" value="E1_DerP2_DerF2"/>
    <property type="match status" value="1"/>
</dbReference>
<protein>
    <recommendedName>
        <fullName evidence="2">MD-2-related lipid-recognition domain-containing protein</fullName>
    </recommendedName>
</protein>
<name>A0AAF3E9R9_9BILA</name>
<evidence type="ECO:0000256" key="1">
    <source>
        <dbReference type="SAM" id="SignalP"/>
    </source>
</evidence>
<reference evidence="4" key="1">
    <citation type="submission" date="2024-02" db="UniProtKB">
        <authorList>
            <consortium name="WormBaseParasite"/>
        </authorList>
    </citation>
    <scope>IDENTIFICATION</scope>
</reference>
<dbReference type="PANTHER" id="PTHR35573:SF1">
    <property type="entry name" value="ML DOMAIN-CONTAINING PROTEIN"/>
    <property type="match status" value="1"/>
</dbReference>
<organism evidence="3 4">
    <name type="scientific">Mesorhabditis belari</name>
    <dbReference type="NCBI Taxonomy" id="2138241"/>
    <lineage>
        <taxon>Eukaryota</taxon>
        <taxon>Metazoa</taxon>
        <taxon>Ecdysozoa</taxon>
        <taxon>Nematoda</taxon>
        <taxon>Chromadorea</taxon>
        <taxon>Rhabditida</taxon>
        <taxon>Rhabditina</taxon>
        <taxon>Rhabditomorpha</taxon>
        <taxon>Rhabditoidea</taxon>
        <taxon>Rhabditidae</taxon>
        <taxon>Mesorhabditinae</taxon>
        <taxon>Mesorhabditis</taxon>
    </lineage>
</organism>
<dbReference type="PROSITE" id="PS51257">
    <property type="entry name" value="PROKAR_LIPOPROTEIN"/>
    <property type="match status" value="1"/>
</dbReference>
<dbReference type="AlphaFoldDB" id="A0AAF3E9R9"/>
<dbReference type="PANTHER" id="PTHR35573">
    <property type="entry name" value="PROTEIN CBG22129"/>
    <property type="match status" value="1"/>
</dbReference>
<keyword evidence="3" id="KW-1185">Reference proteome</keyword>
<proteinExistence type="predicted"/>
<feature type="chain" id="PRO_5042298170" description="MD-2-related lipid-recognition domain-containing protein" evidence="1">
    <location>
        <begin position="16"/>
        <end position="176"/>
    </location>
</feature>
<dbReference type="WBParaSite" id="MBELARI_LOCUS10666">
    <property type="protein sequence ID" value="MBELARI_LOCUS10666"/>
    <property type="gene ID" value="MBELARI_LOCUS10666"/>
</dbReference>
<feature type="signal peptide" evidence="1">
    <location>
        <begin position="1"/>
        <end position="15"/>
    </location>
</feature>
<evidence type="ECO:0000313" key="4">
    <source>
        <dbReference type="WBParaSite" id="MBELARI_LOCUS10666"/>
    </source>
</evidence>
<sequence>MRLQILFSVFTLGYACDLTKEKNWPNGTFSAFHWWQCGGTTTYFSAKTLDLKGQSAYPIHLTEPLIVETEWETKAEFSKGTIATITLWSYGGVLGCQWSEVPTLGLLSRLDACSHGVPCPIPSGKQITRITLDFSNFGSVIRLLKDNTPYQLQYELKDESTGESSCMLSQARAFTK</sequence>
<evidence type="ECO:0000259" key="2">
    <source>
        <dbReference type="Pfam" id="PF02221"/>
    </source>
</evidence>
<evidence type="ECO:0000313" key="3">
    <source>
        <dbReference type="Proteomes" id="UP000887575"/>
    </source>
</evidence>